<evidence type="ECO:0000313" key="3">
    <source>
        <dbReference type="Proteomes" id="UP000186817"/>
    </source>
</evidence>
<keyword evidence="3" id="KW-1185">Reference proteome</keyword>
<comment type="caution">
    <text evidence="2">The sequence shown here is derived from an EMBL/GenBank/DDBJ whole genome shotgun (WGS) entry which is preliminary data.</text>
</comment>
<name>A0A1Q9EJI6_SYMMI</name>
<evidence type="ECO:0000313" key="2">
    <source>
        <dbReference type="EMBL" id="OLQ07575.1"/>
    </source>
</evidence>
<gene>
    <name evidence="2" type="ORF">AK812_SmicGene9006</name>
</gene>
<feature type="region of interest" description="Disordered" evidence="1">
    <location>
        <begin position="1"/>
        <end position="24"/>
    </location>
</feature>
<organism evidence="2 3">
    <name type="scientific">Symbiodinium microadriaticum</name>
    <name type="common">Dinoflagellate</name>
    <name type="synonym">Zooxanthella microadriatica</name>
    <dbReference type="NCBI Taxonomy" id="2951"/>
    <lineage>
        <taxon>Eukaryota</taxon>
        <taxon>Sar</taxon>
        <taxon>Alveolata</taxon>
        <taxon>Dinophyceae</taxon>
        <taxon>Suessiales</taxon>
        <taxon>Symbiodiniaceae</taxon>
        <taxon>Symbiodinium</taxon>
    </lineage>
</organism>
<sequence>MEDGSGDGNPKKRGQFTSLANPSGGGHLGFTKTVVDVVSRGVVQADNRCNELLGSLESAKSLDQSLAINSVEGLFDVKAKYSSTDTKLILCAGFNPCAQCETARGRLSDDLVIFAHPGLLKEGRNKAFVAFLAARQQVMVHDSEIGLESKVPDVQPPSAYRRFGDVHAFCLGVRRVESSDDKVYLARTDLLVGGLVELGGFWRTTPRVERGEPVAFEKCVQGIRIKSIRSGMKGGVTCRPAYVRHSRFDFSLEVACNDQSGTKWDTGNSTTQLAKKGVAFVSQDSRVDCEVVWKLVAIKDLYPTLGSLQLRTKYTALLYFLMANGVRLMTRMEQGEDTICTSFGAGVYGTPTVDGEFRGCGPMGFLKTDNVVWGR</sequence>
<dbReference type="EMBL" id="LSRX01000136">
    <property type="protein sequence ID" value="OLQ07575.1"/>
    <property type="molecule type" value="Genomic_DNA"/>
</dbReference>
<proteinExistence type="predicted"/>
<reference evidence="2 3" key="1">
    <citation type="submission" date="2016-02" db="EMBL/GenBank/DDBJ databases">
        <title>Genome analysis of coral dinoflagellate symbionts highlights evolutionary adaptations to a symbiotic lifestyle.</title>
        <authorList>
            <person name="Aranda M."/>
            <person name="Li Y."/>
            <person name="Liew Y.J."/>
            <person name="Baumgarten S."/>
            <person name="Simakov O."/>
            <person name="Wilson M."/>
            <person name="Piel J."/>
            <person name="Ashoor H."/>
            <person name="Bougouffa S."/>
            <person name="Bajic V.B."/>
            <person name="Ryu T."/>
            <person name="Ravasi T."/>
            <person name="Bayer T."/>
            <person name="Micklem G."/>
            <person name="Kim H."/>
            <person name="Bhak J."/>
            <person name="Lajeunesse T.C."/>
            <person name="Voolstra C.R."/>
        </authorList>
    </citation>
    <scope>NUCLEOTIDE SEQUENCE [LARGE SCALE GENOMIC DNA]</scope>
    <source>
        <strain evidence="2 3">CCMP2467</strain>
    </source>
</reference>
<accession>A0A1Q9EJI6</accession>
<protein>
    <submittedName>
        <fullName evidence="2">Uncharacterized protein</fullName>
    </submittedName>
</protein>
<dbReference type="AlphaFoldDB" id="A0A1Q9EJI6"/>
<dbReference type="Proteomes" id="UP000186817">
    <property type="component" value="Unassembled WGS sequence"/>
</dbReference>
<evidence type="ECO:0000256" key="1">
    <source>
        <dbReference type="SAM" id="MobiDB-lite"/>
    </source>
</evidence>